<evidence type="ECO:0000259" key="7">
    <source>
        <dbReference type="PROSITE" id="PS50887"/>
    </source>
</evidence>
<dbReference type="Proteomes" id="UP000218387">
    <property type="component" value="Chromosome"/>
</dbReference>
<keyword evidence="2" id="KW-1003">Cell membrane</keyword>
<dbReference type="CDD" id="cd01949">
    <property type="entry name" value="GGDEF"/>
    <property type="match status" value="1"/>
</dbReference>
<dbReference type="Gene3D" id="3.30.70.270">
    <property type="match status" value="1"/>
</dbReference>
<protein>
    <submittedName>
        <fullName evidence="8">Sensor domain-containing diguanylate cyclase</fullName>
    </submittedName>
</protein>
<evidence type="ECO:0000256" key="4">
    <source>
        <dbReference type="ARBA" id="ARBA00022989"/>
    </source>
</evidence>
<dbReference type="InterPro" id="IPR000160">
    <property type="entry name" value="GGDEF_dom"/>
</dbReference>
<dbReference type="GO" id="GO:0005886">
    <property type="term" value="C:plasma membrane"/>
    <property type="evidence" value="ECO:0007669"/>
    <property type="project" value="UniProtKB-SubCell"/>
</dbReference>
<evidence type="ECO:0000256" key="5">
    <source>
        <dbReference type="ARBA" id="ARBA00023136"/>
    </source>
</evidence>
<keyword evidence="3 6" id="KW-0812">Transmembrane</keyword>
<comment type="subcellular location">
    <subcellularLocation>
        <location evidence="1">Cell membrane</location>
        <topology evidence="1">Multi-pass membrane protein</topology>
    </subcellularLocation>
</comment>
<keyword evidence="4 6" id="KW-1133">Transmembrane helix</keyword>
<dbReference type="SMART" id="SM00267">
    <property type="entry name" value="GGDEF"/>
    <property type="match status" value="1"/>
</dbReference>
<dbReference type="Pfam" id="PF02743">
    <property type="entry name" value="dCache_1"/>
    <property type="match status" value="1"/>
</dbReference>
<evidence type="ECO:0000313" key="8">
    <source>
        <dbReference type="EMBL" id="QCT72677.1"/>
    </source>
</evidence>
<accession>A0A4P9CAP7</accession>
<feature type="domain" description="GGDEF" evidence="7">
    <location>
        <begin position="370"/>
        <end position="503"/>
    </location>
</feature>
<dbReference type="InterPro" id="IPR050469">
    <property type="entry name" value="Diguanylate_Cyclase"/>
</dbReference>
<evidence type="ECO:0000256" key="6">
    <source>
        <dbReference type="SAM" id="Phobius"/>
    </source>
</evidence>
<keyword evidence="9" id="KW-1185">Reference proteome</keyword>
<dbReference type="PROSITE" id="PS50887">
    <property type="entry name" value="GGDEF"/>
    <property type="match status" value="1"/>
</dbReference>
<evidence type="ECO:0000313" key="9">
    <source>
        <dbReference type="Proteomes" id="UP000218387"/>
    </source>
</evidence>
<proteinExistence type="predicted"/>
<dbReference type="Pfam" id="PF00990">
    <property type="entry name" value="GGDEF"/>
    <property type="match status" value="1"/>
</dbReference>
<dbReference type="PANTHER" id="PTHR45138">
    <property type="entry name" value="REGULATORY COMPONENTS OF SENSORY TRANSDUCTION SYSTEM"/>
    <property type="match status" value="1"/>
</dbReference>
<dbReference type="PANTHER" id="PTHR45138:SF9">
    <property type="entry name" value="DIGUANYLATE CYCLASE DGCM-RELATED"/>
    <property type="match status" value="1"/>
</dbReference>
<dbReference type="SUPFAM" id="SSF55073">
    <property type="entry name" value="Nucleotide cyclase"/>
    <property type="match status" value="1"/>
</dbReference>
<feature type="transmembrane region" description="Helical" evidence="6">
    <location>
        <begin position="26"/>
        <end position="51"/>
    </location>
</feature>
<dbReference type="InterPro" id="IPR029787">
    <property type="entry name" value="Nucleotide_cyclase"/>
</dbReference>
<sequence length="503" mass="56079">MRLNWTDRTILRKGDKAVKQLQRKSLYRYAAALFVFLCYLGICLAVFFIGIQRAVEKNTQTLLADNVARQSSLMVSLMDIEFETLSGMASYIGSQSDAQDNQRLMAALAGESKFHRISYFTLDGAGYSNEGPVNMDARDRDFFKKSIQGQEAVSSPYESRVEGDEGREFIALSVPVYQGGAIAGVLVGSYDVRHISEIPFSSLYGGSGYVYIVGKDGEVVAMDSRYSQQWDRVNFYDFYKDYTFGPGASLDSVRDDFNNGNSGVRLLKKGSDIRYLAYEPMGYNSWFLCYVVPQEDAQQSYAFIREYEVALSLFVVAGLIILLSVMQYINAKDRKMLVTKAQTDAMTGLLNAVSTREAINAWLAGEEACGMQALIMLDIDKFKDVNDTYGHAVGDEALRQSAGLLRAHFRGSDIVGRVGGDEFIIFMKNIPDDAIVIKQLERLCAAFHSLRVAEAPELRLTCSAGAALVPKDGVDFDDLYKKADEAMYMVKRGSRDGFYIYRA</sequence>
<organism evidence="8 9">
    <name type="scientific">Eubacterium maltosivorans</name>
    <dbReference type="NCBI Taxonomy" id="2041044"/>
    <lineage>
        <taxon>Bacteria</taxon>
        <taxon>Bacillati</taxon>
        <taxon>Bacillota</taxon>
        <taxon>Clostridia</taxon>
        <taxon>Eubacteriales</taxon>
        <taxon>Eubacteriaceae</taxon>
        <taxon>Eubacterium</taxon>
    </lineage>
</organism>
<keyword evidence="5 6" id="KW-0472">Membrane</keyword>
<evidence type="ECO:0000256" key="2">
    <source>
        <dbReference type="ARBA" id="ARBA00022475"/>
    </source>
</evidence>
<dbReference type="AlphaFoldDB" id="A0A4P9CAP7"/>
<feature type="transmembrane region" description="Helical" evidence="6">
    <location>
        <begin position="309"/>
        <end position="329"/>
    </location>
</feature>
<name>A0A4P9CAP7_EUBML</name>
<evidence type="ECO:0000256" key="1">
    <source>
        <dbReference type="ARBA" id="ARBA00004651"/>
    </source>
</evidence>
<dbReference type="Gene3D" id="3.30.450.20">
    <property type="entry name" value="PAS domain"/>
    <property type="match status" value="1"/>
</dbReference>
<dbReference type="EMBL" id="CP029487">
    <property type="protein sequence ID" value="QCT72677.1"/>
    <property type="molecule type" value="Genomic_DNA"/>
</dbReference>
<dbReference type="InterPro" id="IPR033479">
    <property type="entry name" value="dCache_1"/>
</dbReference>
<evidence type="ECO:0000256" key="3">
    <source>
        <dbReference type="ARBA" id="ARBA00022692"/>
    </source>
</evidence>
<gene>
    <name evidence="8" type="ORF">CPZ25_015520</name>
</gene>
<dbReference type="InterPro" id="IPR043128">
    <property type="entry name" value="Rev_trsase/Diguanyl_cyclase"/>
</dbReference>
<reference evidence="8 9" key="1">
    <citation type="submission" date="2018-05" db="EMBL/GenBank/DDBJ databases">
        <title>Genome comparison of Eubacterium sp.</title>
        <authorList>
            <person name="Feng Y."/>
            <person name="Sanchez-Andrea I."/>
            <person name="Stams A.J.M."/>
            <person name="De Vos W.M."/>
        </authorList>
    </citation>
    <scope>NUCLEOTIDE SEQUENCE [LARGE SCALE GENOMIC DNA]</scope>
    <source>
        <strain evidence="8 9">YI</strain>
    </source>
</reference>
<dbReference type="NCBIfam" id="TIGR00254">
    <property type="entry name" value="GGDEF"/>
    <property type="match status" value="1"/>
</dbReference>
<dbReference type="KEGG" id="emt:CPZ25_015520"/>
<dbReference type="GO" id="GO:0052621">
    <property type="term" value="F:diguanylate cyclase activity"/>
    <property type="evidence" value="ECO:0007669"/>
    <property type="project" value="TreeGrafter"/>
</dbReference>